<dbReference type="InterPro" id="IPR050297">
    <property type="entry name" value="LipidA_mod_glycosyltrf_83"/>
</dbReference>
<evidence type="ECO:0000259" key="9">
    <source>
        <dbReference type="Pfam" id="PF13231"/>
    </source>
</evidence>
<evidence type="ECO:0000256" key="7">
    <source>
        <dbReference type="ARBA" id="ARBA00023136"/>
    </source>
</evidence>
<dbReference type="Pfam" id="PF24878">
    <property type="entry name" value="YkcB_C"/>
    <property type="match status" value="1"/>
</dbReference>
<feature type="domain" description="Putative mannosyltransferase YkcA/B-like C-terminal" evidence="10">
    <location>
        <begin position="529"/>
        <end position="618"/>
    </location>
</feature>
<feature type="transmembrane region" description="Helical" evidence="8">
    <location>
        <begin position="373"/>
        <end position="394"/>
    </location>
</feature>
<gene>
    <name evidence="11" type="ORF">QFZ36_001238</name>
</gene>
<dbReference type="InterPro" id="IPR038731">
    <property type="entry name" value="RgtA/B/C-like"/>
</dbReference>
<dbReference type="EMBL" id="JAUSXB010000001">
    <property type="protein sequence ID" value="MDQ0673677.1"/>
    <property type="molecule type" value="Genomic_DNA"/>
</dbReference>
<feature type="transmembrane region" description="Helical" evidence="8">
    <location>
        <begin position="187"/>
        <end position="218"/>
    </location>
</feature>
<accession>A0ABU0PIA9</accession>
<keyword evidence="3" id="KW-0328">Glycosyltransferase</keyword>
<feature type="transmembrane region" description="Helical" evidence="8">
    <location>
        <begin position="430"/>
        <end position="452"/>
    </location>
</feature>
<protein>
    <submittedName>
        <fullName evidence="11">4-amino-4-deoxy-L-arabinose transferase-like glycosyltransferase</fullName>
    </submittedName>
</protein>
<evidence type="ECO:0000256" key="8">
    <source>
        <dbReference type="SAM" id="Phobius"/>
    </source>
</evidence>
<dbReference type="Pfam" id="PF13231">
    <property type="entry name" value="PMT_2"/>
    <property type="match status" value="1"/>
</dbReference>
<evidence type="ECO:0000256" key="6">
    <source>
        <dbReference type="ARBA" id="ARBA00022989"/>
    </source>
</evidence>
<keyword evidence="6 8" id="KW-1133">Transmembrane helix</keyword>
<feature type="domain" description="Glycosyltransferase RgtA/B/C/D-like" evidence="9">
    <location>
        <begin position="88"/>
        <end position="239"/>
    </location>
</feature>
<proteinExistence type="predicted"/>
<comment type="subcellular location">
    <subcellularLocation>
        <location evidence="1">Cell membrane</location>
        <topology evidence="1">Multi-pass membrane protein</topology>
    </subcellularLocation>
</comment>
<feature type="transmembrane region" description="Helical" evidence="8">
    <location>
        <begin position="32"/>
        <end position="51"/>
    </location>
</feature>
<keyword evidence="7 8" id="KW-0472">Membrane</keyword>
<evidence type="ECO:0000256" key="1">
    <source>
        <dbReference type="ARBA" id="ARBA00004651"/>
    </source>
</evidence>
<feature type="transmembrane region" description="Helical" evidence="8">
    <location>
        <begin position="406"/>
        <end position="424"/>
    </location>
</feature>
<name>A0ABU0PIA9_9MICC</name>
<reference evidence="11 12" key="1">
    <citation type="submission" date="2023-07" db="EMBL/GenBank/DDBJ databases">
        <title>Comparative genomics of wheat-associated soil bacteria to identify genetic determinants of phenazine resistance.</title>
        <authorList>
            <person name="Mouncey N."/>
        </authorList>
    </citation>
    <scope>NUCLEOTIDE SEQUENCE [LARGE SCALE GENOMIC DNA]</scope>
    <source>
        <strain evidence="11 12">W1I3</strain>
    </source>
</reference>
<feature type="transmembrane region" description="Helical" evidence="8">
    <location>
        <begin position="320"/>
        <end position="338"/>
    </location>
</feature>
<comment type="caution">
    <text evidence="11">The sequence shown here is derived from an EMBL/GenBank/DDBJ whole genome shotgun (WGS) entry which is preliminary data.</text>
</comment>
<dbReference type="RefSeq" id="WP_306634766.1">
    <property type="nucleotide sequence ID" value="NZ_JAUSXB010000001.1"/>
</dbReference>
<evidence type="ECO:0000256" key="5">
    <source>
        <dbReference type="ARBA" id="ARBA00022692"/>
    </source>
</evidence>
<evidence type="ECO:0000256" key="4">
    <source>
        <dbReference type="ARBA" id="ARBA00022679"/>
    </source>
</evidence>
<feature type="transmembrane region" description="Helical" evidence="8">
    <location>
        <begin position="459"/>
        <end position="479"/>
    </location>
</feature>
<dbReference type="Proteomes" id="UP001236806">
    <property type="component" value="Unassembled WGS sequence"/>
</dbReference>
<dbReference type="InterPro" id="IPR056785">
    <property type="entry name" value="YkcA/B-like_C"/>
</dbReference>
<feature type="transmembrane region" description="Helical" evidence="8">
    <location>
        <begin position="347"/>
        <end position="367"/>
    </location>
</feature>
<evidence type="ECO:0000256" key="2">
    <source>
        <dbReference type="ARBA" id="ARBA00022475"/>
    </source>
</evidence>
<evidence type="ECO:0000259" key="10">
    <source>
        <dbReference type="Pfam" id="PF24878"/>
    </source>
</evidence>
<keyword evidence="2" id="KW-1003">Cell membrane</keyword>
<feature type="transmembrane region" description="Helical" evidence="8">
    <location>
        <begin position="230"/>
        <end position="250"/>
    </location>
</feature>
<organism evidence="11 12">
    <name type="scientific">Pseudarthrobacter siccitolerans</name>
    <dbReference type="NCBI Taxonomy" id="861266"/>
    <lineage>
        <taxon>Bacteria</taxon>
        <taxon>Bacillati</taxon>
        <taxon>Actinomycetota</taxon>
        <taxon>Actinomycetes</taxon>
        <taxon>Micrococcales</taxon>
        <taxon>Micrococcaceae</taxon>
        <taxon>Pseudarthrobacter</taxon>
    </lineage>
</organism>
<keyword evidence="4" id="KW-0808">Transferase</keyword>
<evidence type="ECO:0000313" key="12">
    <source>
        <dbReference type="Proteomes" id="UP001236806"/>
    </source>
</evidence>
<keyword evidence="12" id="KW-1185">Reference proteome</keyword>
<keyword evidence="5 8" id="KW-0812">Transmembrane</keyword>
<feature type="transmembrane region" description="Helical" evidence="8">
    <location>
        <begin position="92"/>
        <end position="113"/>
    </location>
</feature>
<sequence length="634" mass="67671">MLTVSESTILENKGPVSVGEDPGGLRRTIWEAGTLVVILLAAAVLYVWGLAGNGWANAYYSAAVQAGLHDPVSYFFGSADWGNSVSVDKPPLSLWIVGLSVRIFGLNTWALLLPQAAMTMGSTFLIYRLARRYLPAHAALLSGAVFATTPITVLLARYNNPDPLMVLMMLSALYAGMRATESGRVRWLYVAAGFLTLGFLTKQLQAFMVLPAIVLVYCLYIRKSWKQRTVALAMAGLLLAAGSMSLPIAVDLSPPGSRPYVGGSMTNSMLELTLGYNGIDRIMQKDDGRSAALTPQEFQGDASDAGPFRLFNSNYGQESGWLLLPAFMVCVVIVAQALRRRSTVTPVFALGVAVWMLTTYFVLSFMGNSIHSYYTAAIAAPLALCIGIGSHMLISSSRSMRWRIGSAAVVVLSAIFSNAMWQLSDSYPEAAGRALLMAGLAAGAVLSVPAPFTWAKPAAASLGIASLLVGPLVCSFLTLSNPQQGSNPLSGGLTRSPTSLSRFLDEVKKNNPPAVTGLAIGVTPSAAVAEYLRNAPPGCTWVAATYPGQTAARFQLDLGRPVMPLSGFAAMDPSPTIGQFKELVEANRLCYLVVQPEQLRVPGTSGELLAIHKWVTENFKAEQIDGVTIYDLHG</sequence>
<evidence type="ECO:0000256" key="3">
    <source>
        <dbReference type="ARBA" id="ARBA00022676"/>
    </source>
</evidence>
<feature type="transmembrane region" description="Helical" evidence="8">
    <location>
        <begin position="134"/>
        <end position="158"/>
    </location>
</feature>
<dbReference type="PANTHER" id="PTHR33908:SF3">
    <property type="entry name" value="UNDECAPRENYL PHOSPHATE-ALPHA-4-AMINO-4-DEOXY-L-ARABINOSE ARABINOSYL TRANSFERASE"/>
    <property type="match status" value="1"/>
</dbReference>
<dbReference type="PANTHER" id="PTHR33908">
    <property type="entry name" value="MANNOSYLTRANSFERASE YKCB-RELATED"/>
    <property type="match status" value="1"/>
</dbReference>
<evidence type="ECO:0000313" key="11">
    <source>
        <dbReference type="EMBL" id="MDQ0673677.1"/>
    </source>
</evidence>